<dbReference type="PANTHER" id="PTHR33365:SF11">
    <property type="entry name" value="TAT PATHWAY SIGNAL SEQUENCE"/>
    <property type="match status" value="1"/>
</dbReference>
<dbReference type="PANTHER" id="PTHR33365">
    <property type="entry name" value="YALI0B05434P"/>
    <property type="match status" value="1"/>
</dbReference>
<gene>
    <name evidence="6" type="ORF">CLUP02_14511</name>
</gene>
<feature type="compositionally biased region" description="Basic and acidic residues" evidence="4">
    <location>
        <begin position="569"/>
        <end position="585"/>
    </location>
</feature>
<proteinExistence type="inferred from homology"/>
<keyword evidence="5" id="KW-1133">Transmembrane helix</keyword>
<feature type="transmembrane region" description="Helical" evidence="5">
    <location>
        <begin position="474"/>
        <end position="498"/>
    </location>
</feature>
<accession>A0A9Q8T4B8</accession>
<evidence type="ECO:0000313" key="6">
    <source>
        <dbReference type="EMBL" id="UQC88984.1"/>
    </source>
</evidence>
<comment type="similarity">
    <text evidence="3">Belongs to the ustYa family.</text>
</comment>
<dbReference type="RefSeq" id="XP_049150585.1">
    <property type="nucleotide sequence ID" value="XM_049293439.1"/>
</dbReference>
<organism evidence="6 7">
    <name type="scientific">Colletotrichum lupini</name>
    <dbReference type="NCBI Taxonomy" id="145971"/>
    <lineage>
        <taxon>Eukaryota</taxon>
        <taxon>Fungi</taxon>
        <taxon>Dikarya</taxon>
        <taxon>Ascomycota</taxon>
        <taxon>Pezizomycotina</taxon>
        <taxon>Sordariomycetes</taxon>
        <taxon>Hypocreomycetidae</taxon>
        <taxon>Glomerellales</taxon>
        <taxon>Glomerellaceae</taxon>
        <taxon>Colletotrichum</taxon>
        <taxon>Colletotrichum acutatum species complex</taxon>
    </lineage>
</organism>
<name>A0A9Q8T4B8_9PEZI</name>
<keyword evidence="7" id="KW-1185">Reference proteome</keyword>
<keyword evidence="2" id="KW-0560">Oxidoreductase</keyword>
<protein>
    <recommendedName>
        <fullName evidence="8">Oxidase ustYa</fullName>
    </recommendedName>
</protein>
<keyword evidence="5" id="KW-0472">Membrane</keyword>
<evidence type="ECO:0008006" key="8">
    <source>
        <dbReference type="Google" id="ProtNLM"/>
    </source>
</evidence>
<dbReference type="GO" id="GO:0016491">
    <property type="term" value="F:oxidoreductase activity"/>
    <property type="evidence" value="ECO:0007669"/>
    <property type="project" value="UniProtKB-KW"/>
</dbReference>
<evidence type="ECO:0000256" key="3">
    <source>
        <dbReference type="ARBA" id="ARBA00035112"/>
    </source>
</evidence>
<feature type="transmembrane region" description="Helical" evidence="5">
    <location>
        <begin position="63"/>
        <end position="86"/>
    </location>
</feature>
<evidence type="ECO:0000256" key="5">
    <source>
        <dbReference type="SAM" id="Phobius"/>
    </source>
</evidence>
<dbReference type="Proteomes" id="UP000830671">
    <property type="component" value="Chromosome 8"/>
</dbReference>
<dbReference type="GeneID" id="73348449"/>
<sequence length="585" mass="64381">MPPKSNHYSTVSHSDTYDDSTTEVDESLMGDEKQWHSIDLNVKGNQGGSTWKEVKIFLRRYRWLIDTLLLLTNIGLSLGLSLLLYYQFEDAKFPSRMTQIGGDYTGAGPQFPIEIKKFDADHAVVPPNATEFLSEATLNQWRSLLPAGAGWKSEDDGPFFTTTMTHQLHCIFMMGRIYSGMVTNKTDMSRTEADIHFYHCIDYLRQATMCLADLALEPHLITDADDNGPGDGSWNGMHVCKNHDQVIKYVDRQIKEGSVQLHTSAPADREDWQPDLRSLSKPAIIGGFEGLTLVMHLLGRVSLCLLLSAHGTQSENRFRRPPGPGPSGDFRDNPVYPLGTQLDLQWETDFTAIDLIIWHEATYPKSEATYASIISNTRALGMLWTVSFTGFPSHHDPTLSPVYFIQMFNHSASVGDITCHYFNITNSVASTSATTSTSPTSTASTLTAVATLVEASPTASPGSIGMNNGASTGVVAGITVGVVLGTLAIMGLVGWVIWRHLRKKKQGHGSGDAGASDVGNFSAVQEIGPSPPLRWKYELPMNAQQHRYEADGTEVVRYEMASELGSTDNENKTLRVRGDAMLREP</sequence>
<feature type="region of interest" description="Disordered" evidence="4">
    <location>
        <begin position="563"/>
        <end position="585"/>
    </location>
</feature>
<feature type="region of interest" description="Disordered" evidence="4">
    <location>
        <begin position="1"/>
        <end position="25"/>
    </location>
</feature>
<dbReference type="InterPro" id="IPR021765">
    <property type="entry name" value="UstYa-like"/>
</dbReference>
<evidence type="ECO:0000256" key="2">
    <source>
        <dbReference type="ARBA" id="ARBA00023002"/>
    </source>
</evidence>
<dbReference type="AlphaFoldDB" id="A0A9Q8T4B8"/>
<evidence type="ECO:0000256" key="4">
    <source>
        <dbReference type="SAM" id="MobiDB-lite"/>
    </source>
</evidence>
<reference evidence="6" key="1">
    <citation type="journal article" date="2021" name="Mol. Plant Microbe Interact.">
        <title>Complete Genome Sequence of the Plant-Pathogenic Fungus Colletotrichum lupini.</title>
        <authorList>
            <person name="Baroncelli R."/>
            <person name="Pensec F."/>
            <person name="Da Lio D."/>
            <person name="Boufleur T."/>
            <person name="Vicente I."/>
            <person name="Sarrocco S."/>
            <person name="Picot A."/>
            <person name="Baraldi E."/>
            <person name="Sukno S."/>
            <person name="Thon M."/>
            <person name="Le Floch G."/>
        </authorList>
    </citation>
    <scope>NUCLEOTIDE SEQUENCE</scope>
    <source>
        <strain evidence="6">IMI 504893</strain>
    </source>
</reference>
<dbReference type="Pfam" id="PF11807">
    <property type="entry name" value="UstYa"/>
    <property type="match status" value="1"/>
</dbReference>
<keyword evidence="5" id="KW-0812">Transmembrane</keyword>
<comment type="pathway">
    <text evidence="1">Mycotoxin biosynthesis.</text>
</comment>
<feature type="compositionally biased region" description="Polar residues" evidence="4">
    <location>
        <begin position="1"/>
        <end position="14"/>
    </location>
</feature>
<dbReference type="GO" id="GO:0043386">
    <property type="term" value="P:mycotoxin biosynthetic process"/>
    <property type="evidence" value="ECO:0007669"/>
    <property type="project" value="InterPro"/>
</dbReference>
<dbReference type="KEGG" id="clup:CLUP02_14511"/>
<evidence type="ECO:0000313" key="7">
    <source>
        <dbReference type="Proteomes" id="UP000830671"/>
    </source>
</evidence>
<dbReference type="EMBL" id="CP019480">
    <property type="protein sequence ID" value="UQC88984.1"/>
    <property type="molecule type" value="Genomic_DNA"/>
</dbReference>
<evidence type="ECO:0000256" key="1">
    <source>
        <dbReference type="ARBA" id="ARBA00004685"/>
    </source>
</evidence>